<evidence type="ECO:0000256" key="6">
    <source>
        <dbReference type="ARBA" id="ARBA00023015"/>
    </source>
</evidence>
<keyword evidence="10" id="KW-0539">Nucleus</keyword>
<sequence length="845" mass="94277">MDHSSSLLSSSTLSSSSSIPFSSSSSHCSFPSISSPSSRPSFSCASLFPTNSAQNVSDQSQLKKQHQREQEEKEEEKEEEEEQLIRLLTVTSDSSADRQKEKQKAKRTQIPSKGKLITALIANTRRCRSRQTHQNQMTQFSASFLAGQNEQKIEEKEKRNSTRKRKREEKEGEEEREGEKGDEDFEREEEEEKKREKKEEDGGGQSEEGERRDQKQDNFRHLFGLPPIRPAYPPPLAPSAVLFRSPLSLSSPCSSASSSSASHVELVPSALVPPPFLPPPAHHLFPPPPFHSLFPTPPPIHSLMLQQQHQFKRTAEGRGEGSAVTMPMCNFAVAMNAAMNAAAFAATSFTTNLANKMDNGKNNEKEGGKFDNIRRHSPPHRPFHANFVQNELDDQRTDQSKVSSIVVSVNSPMSDRMFSDSTLMSSNGEGNCANSERSSASPKQRKSESSGSGAKDGTLTCAVCGDVSSGRHYGILACNGCSGFFKRSVRRRLIYRCQAGTGTCLVDKTHRNQCQACRLKRCLRMGMNKDAVQNERQPRNTATVQPMAEFDGIFASHADLFRDCSAVLSSVDFMGRIPPKYCDFSPEKIEFPKFKQKRNNSISVPTDENDVILEENGNENSISSEQRKEFVETCARIVKMTVGRARTMPSFESFSISDQITLLEHGIAELFMLTAFEWCTDECVLAMSPANLLIPADIHRSILHLYEQFKRLGMNHAEIGCLKAIILFRPESAVTAENGALMEQLQDQAQAMLQQHSARHPPSPARFGRILLFLPSLRAMVNSHRIESLFIRPAFDHKTIDEVLSDLLVDGENNHSEESETKMKSPIMEKHGNGGDRLSDYLLKL</sequence>
<dbReference type="Gene3D" id="3.30.50.10">
    <property type="entry name" value="Erythroid Transcription Factor GATA-1, subunit A"/>
    <property type="match status" value="1"/>
</dbReference>
<name>A0ABD2K2N3_HETSC</name>
<dbReference type="PROSITE" id="PS51030">
    <property type="entry name" value="NUCLEAR_REC_DBD_2"/>
    <property type="match status" value="1"/>
</dbReference>
<dbReference type="GO" id="GO:0003677">
    <property type="term" value="F:DNA binding"/>
    <property type="evidence" value="ECO:0007669"/>
    <property type="project" value="UniProtKB-KW"/>
</dbReference>
<evidence type="ECO:0000256" key="7">
    <source>
        <dbReference type="ARBA" id="ARBA00023125"/>
    </source>
</evidence>
<dbReference type="SMART" id="SM00399">
    <property type="entry name" value="ZnF_C4"/>
    <property type="match status" value="1"/>
</dbReference>
<evidence type="ECO:0000256" key="2">
    <source>
        <dbReference type="ARBA" id="ARBA00005993"/>
    </source>
</evidence>
<dbReference type="InterPro" id="IPR050274">
    <property type="entry name" value="Nuclear_hormone_rcpt_NR2"/>
</dbReference>
<feature type="compositionally biased region" description="Polar residues" evidence="11">
    <location>
        <begin position="132"/>
        <end position="150"/>
    </location>
</feature>
<keyword evidence="15" id="KW-1185">Reference proteome</keyword>
<accession>A0ABD2K2N3</accession>
<evidence type="ECO:0000256" key="11">
    <source>
        <dbReference type="SAM" id="MobiDB-lite"/>
    </source>
</evidence>
<gene>
    <name evidence="14" type="ORF">niasHS_002654</name>
</gene>
<dbReference type="FunFam" id="3.30.50.10:FF:000028">
    <property type="entry name" value="Nuclear receptor subfamily 2, group E, member 3"/>
    <property type="match status" value="1"/>
</dbReference>
<keyword evidence="7" id="KW-0238">DNA-binding</keyword>
<feature type="compositionally biased region" description="Basic and acidic residues" evidence="11">
    <location>
        <begin position="192"/>
        <end position="201"/>
    </location>
</feature>
<dbReference type="GO" id="GO:0045944">
    <property type="term" value="P:positive regulation of transcription by RNA polymerase II"/>
    <property type="evidence" value="ECO:0007669"/>
    <property type="project" value="UniProtKB-ARBA"/>
</dbReference>
<dbReference type="Proteomes" id="UP001620645">
    <property type="component" value="Unassembled WGS sequence"/>
</dbReference>
<dbReference type="PANTHER" id="PTHR24083">
    <property type="entry name" value="NUCLEAR HORMONE RECEPTOR"/>
    <property type="match status" value="1"/>
</dbReference>
<protein>
    <submittedName>
        <fullName evidence="14">Uncharacterized protein</fullName>
    </submittedName>
</protein>
<feature type="compositionally biased region" description="Polar residues" evidence="11">
    <location>
        <begin position="49"/>
        <end position="62"/>
    </location>
</feature>
<dbReference type="CDD" id="cd06970">
    <property type="entry name" value="NR_DBD_PNR"/>
    <property type="match status" value="1"/>
</dbReference>
<evidence type="ECO:0000256" key="9">
    <source>
        <dbReference type="ARBA" id="ARBA00023170"/>
    </source>
</evidence>
<dbReference type="GO" id="GO:0005634">
    <property type="term" value="C:nucleus"/>
    <property type="evidence" value="ECO:0007669"/>
    <property type="project" value="UniProtKB-SubCell"/>
</dbReference>
<feature type="region of interest" description="Disordered" evidence="11">
    <location>
        <begin position="355"/>
        <end position="384"/>
    </location>
</feature>
<dbReference type="PRINTS" id="PR00398">
    <property type="entry name" value="STRDHORMONER"/>
</dbReference>
<dbReference type="SUPFAM" id="SSF48508">
    <property type="entry name" value="Nuclear receptor ligand-binding domain"/>
    <property type="match status" value="1"/>
</dbReference>
<keyword evidence="9" id="KW-0675">Receptor</keyword>
<dbReference type="InterPro" id="IPR035500">
    <property type="entry name" value="NHR-like_dom_sf"/>
</dbReference>
<dbReference type="Pfam" id="PF00104">
    <property type="entry name" value="Hormone_recep"/>
    <property type="match status" value="1"/>
</dbReference>
<dbReference type="InterPro" id="IPR001723">
    <property type="entry name" value="Nuclear_hrmn_rcpt"/>
</dbReference>
<evidence type="ECO:0000256" key="8">
    <source>
        <dbReference type="ARBA" id="ARBA00023163"/>
    </source>
</evidence>
<dbReference type="Pfam" id="PF00105">
    <property type="entry name" value="zf-C4"/>
    <property type="match status" value="1"/>
</dbReference>
<feature type="compositionally biased region" description="Basic and acidic residues" evidence="11">
    <location>
        <begin position="358"/>
        <end position="374"/>
    </location>
</feature>
<reference evidence="14 15" key="1">
    <citation type="submission" date="2024-10" db="EMBL/GenBank/DDBJ databases">
        <authorList>
            <person name="Kim D."/>
        </authorList>
    </citation>
    <scope>NUCLEOTIDE SEQUENCE [LARGE SCALE GENOMIC DNA]</scope>
    <source>
        <strain evidence="14">Taebaek</strain>
    </source>
</reference>
<dbReference type="InterPro" id="IPR001628">
    <property type="entry name" value="Znf_hrmn_rcpt"/>
</dbReference>
<feature type="domain" description="NR LBD" evidence="13">
    <location>
        <begin position="603"/>
        <end position="810"/>
    </location>
</feature>
<feature type="region of interest" description="Disordered" evidence="11">
    <location>
        <begin position="425"/>
        <end position="455"/>
    </location>
</feature>
<evidence type="ECO:0000256" key="3">
    <source>
        <dbReference type="ARBA" id="ARBA00022723"/>
    </source>
</evidence>
<evidence type="ECO:0000256" key="10">
    <source>
        <dbReference type="ARBA" id="ARBA00023242"/>
    </source>
</evidence>
<dbReference type="AlphaFoldDB" id="A0ABD2K2N3"/>
<organism evidence="14 15">
    <name type="scientific">Heterodera schachtii</name>
    <name type="common">Sugarbeet cyst nematode worm</name>
    <name type="synonym">Tylenchus schachtii</name>
    <dbReference type="NCBI Taxonomy" id="97005"/>
    <lineage>
        <taxon>Eukaryota</taxon>
        <taxon>Metazoa</taxon>
        <taxon>Ecdysozoa</taxon>
        <taxon>Nematoda</taxon>
        <taxon>Chromadorea</taxon>
        <taxon>Rhabditida</taxon>
        <taxon>Tylenchina</taxon>
        <taxon>Tylenchomorpha</taxon>
        <taxon>Tylenchoidea</taxon>
        <taxon>Heteroderidae</taxon>
        <taxon>Heteroderinae</taxon>
        <taxon>Heterodera</taxon>
    </lineage>
</organism>
<dbReference type="SMART" id="SM00430">
    <property type="entry name" value="HOLI"/>
    <property type="match status" value="1"/>
</dbReference>
<comment type="caution">
    <text evidence="14">The sequence shown here is derived from an EMBL/GenBank/DDBJ whole genome shotgun (WGS) entry which is preliminary data.</text>
</comment>
<evidence type="ECO:0000256" key="4">
    <source>
        <dbReference type="ARBA" id="ARBA00022771"/>
    </source>
</evidence>
<feature type="compositionally biased region" description="Acidic residues" evidence="11">
    <location>
        <begin position="72"/>
        <end position="82"/>
    </location>
</feature>
<evidence type="ECO:0000259" key="13">
    <source>
        <dbReference type="PROSITE" id="PS51843"/>
    </source>
</evidence>
<dbReference type="PRINTS" id="PR00047">
    <property type="entry name" value="STROIDFINGER"/>
</dbReference>
<keyword evidence="5" id="KW-0862">Zinc</keyword>
<evidence type="ECO:0000313" key="14">
    <source>
        <dbReference type="EMBL" id="KAL3096938.1"/>
    </source>
</evidence>
<dbReference type="InterPro" id="IPR013088">
    <property type="entry name" value="Znf_NHR/GATA"/>
</dbReference>
<dbReference type="SUPFAM" id="SSF57716">
    <property type="entry name" value="Glucocorticoid receptor-like (DNA-binding domain)"/>
    <property type="match status" value="1"/>
</dbReference>
<dbReference type="GO" id="GO:0008270">
    <property type="term" value="F:zinc ion binding"/>
    <property type="evidence" value="ECO:0007669"/>
    <property type="project" value="UniProtKB-KW"/>
</dbReference>
<evidence type="ECO:0000256" key="1">
    <source>
        <dbReference type="ARBA" id="ARBA00004123"/>
    </source>
</evidence>
<evidence type="ECO:0000313" key="15">
    <source>
        <dbReference type="Proteomes" id="UP001620645"/>
    </source>
</evidence>
<proteinExistence type="inferred from homology"/>
<feature type="compositionally biased region" description="Low complexity" evidence="11">
    <location>
        <begin position="1"/>
        <end position="48"/>
    </location>
</feature>
<feature type="domain" description="Nuclear receptor" evidence="12">
    <location>
        <begin position="458"/>
        <end position="534"/>
    </location>
</feature>
<feature type="compositionally biased region" description="Polar residues" evidence="11">
    <location>
        <begin position="425"/>
        <end position="442"/>
    </location>
</feature>
<dbReference type="Gene3D" id="1.10.565.10">
    <property type="entry name" value="Retinoid X Receptor"/>
    <property type="match status" value="1"/>
</dbReference>
<keyword evidence="6" id="KW-0805">Transcription regulation</keyword>
<comment type="subcellular location">
    <subcellularLocation>
        <location evidence="1">Nucleus</location>
    </subcellularLocation>
</comment>
<dbReference type="EMBL" id="JBICCN010000056">
    <property type="protein sequence ID" value="KAL3096938.1"/>
    <property type="molecule type" value="Genomic_DNA"/>
</dbReference>
<comment type="similarity">
    <text evidence="2">Belongs to the nuclear hormone receptor family.</text>
</comment>
<feature type="compositionally biased region" description="Basic and acidic residues" evidence="11">
    <location>
        <begin position="151"/>
        <end position="160"/>
    </location>
</feature>
<feature type="region of interest" description="Disordered" evidence="11">
    <location>
        <begin position="1"/>
        <end position="216"/>
    </location>
</feature>
<dbReference type="InterPro" id="IPR000536">
    <property type="entry name" value="Nucl_hrmn_rcpt_lig-bd"/>
</dbReference>
<dbReference type="PROSITE" id="PS51843">
    <property type="entry name" value="NR_LBD"/>
    <property type="match status" value="1"/>
</dbReference>
<dbReference type="PROSITE" id="PS00031">
    <property type="entry name" value="NUCLEAR_REC_DBD_1"/>
    <property type="match status" value="1"/>
</dbReference>
<keyword evidence="3" id="KW-0479">Metal-binding</keyword>
<evidence type="ECO:0000256" key="5">
    <source>
        <dbReference type="ARBA" id="ARBA00022833"/>
    </source>
</evidence>
<keyword evidence="8" id="KW-0804">Transcription</keyword>
<feature type="region of interest" description="Disordered" evidence="11">
    <location>
        <begin position="812"/>
        <end position="839"/>
    </location>
</feature>
<evidence type="ECO:0000259" key="12">
    <source>
        <dbReference type="PROSITE" id="PS51030"/>
    </source>
</evidence>
<keyword evidence="4" id="KW-0863">Zinc-finger</keyword>
<dbReference type="GO" id="GO:0003700">
    <property type="term" value="F:DNA-binding transcription factor activity"/>
    <property type="evidence" value="ECO:0007669"/>
    <property type="project" value="UniProtKB-ARBA"/>
</dbReference>
<feature type="compositionally biased region" description="Acidic residues" evidence="11">
    <location>
        <begin position="171"/>
        <end position="191"/>
    </location>
</feature>